<evidence type="ECO:0008006" key="3">
    <source>
        <dbReference type="Google" id="ProtNLM"/>
    </source>
</evidence>
<evidence type="ECO:0000313" key="2">
    <source>
        <dbReference type="Proteomes" id="UP001501295"/>
    </source>
</evidence>
<protein>
    <recommendedName>
        <fullName evidence="3">Kinase</fullName>
    </recommendedName>
</protein>
<dbReference type="RefSeq" id="WP_345374877.1">
    <property type="nucleotide sequence ID" value="NZ_BAABLM010000002.1"/>
</dbReference>
<gene>
    <name evidence="1" type="ORF">GCM10025780_14510</name>
</gene>
<dbReference type="EMBL" id="BAABLM010000002">
    <property type="protein sequence ID" value="GAA4671741.1"/>
    <property type="molecule type" value="Genomic_DNA"/>
</dbReference>
<dbReference type="Gene3D" id="3.40.50.300">
    <property type="entry name" value="P-loop containing nucleotide triphosphate hydrolases"/>
    <property type="match status" value="1"/>
</dbReference>
<organism evidence="1 2">
    <name type="scientific">Frondihabitans cladoniiphilus</name>
    <dbReference type="NCBI Taxonomy" id="715785"/>
    <lineage>
        <taxon>Bacteria</taxon>
        <taxon>Bacillati</taxon>
        <taxon>Actinomycetota</taxon>
        <taxon>Actinomycetes</taxon>
        <taxon>Micrococcales</taxon>
        <taxon>Microbacteriaceae</taxon>
        <taxon>Frondihabitans</taxon>
    </lineage>
</organism>
<keyword evidence="2" id="KW-1185">Reference proteome</keyword>
<sequence>MSTTPGNAPASTSSLDRSTIGRRATGRAILVSGVPASGKTSFGRELARSLGWALLDLDTVTNPLFEYVGGEFLVDVPTADAPTRATVNDVRYQCLFDTAAEVMDVGTSVVVVAPFTSERTFPASWERMCERLGVPAEDVTLAWVDTPAEEVVARMTNRGADRDLDKIARPRVFLTPDVMKAPGVPYLRVDGLLDVESQIRAFSAVYESTPASSELAG</sequence>
<reference evidence="2" key="1">
    <citation type="journal article" date="2019" name="Int. J. Syst. Evol. Microbiol.">
        <title>The Global Catalogue of Microorganisms (GCM) 10K type strain sequencing project: providing services to taxonomists for standard genome sequencing and annotation.</title>
        <authorList>
            <consortium name="The Broad Institute Genomics Platform"/>
            <consortium name="The Broad Institute Genome Sequencing Center for Infectious Disease"/>
            <person name="Wu L."/>
            <person name="Ma J."/>
        </authorList>
    </citation>
    <scope>NUCLEOTIDE SEQUENCE [LARGE SCALE GENOMIC DNA]</scope>
    <source>
        <strain evidence="2">JCM 18956</strain>
    </source>
</reference>
<evidence type="ECO:0000313" key="1">
    <source>
        <dbReference type="EMBL" id="GAA4671741.1"/>
    </source>
</evidence>
<dbReference type="SUPFAM" id="SSF52540">
    <property type="entry name" value="P-loop containing nucleoside triphosphate hydrolases"/>
    <property type="match status" value="1"/>
</dbReference>
<proteinExistence type="predicted"/>
<accession>A0ABP8VW38</accession>
<dbReference type="Pfam" id="PF13671">
    <property type="entry name" value="AAA_33"/>
    <property type="match status" value="1"/>
</dbReference>
<dbReference type="InterPro" id="IPR027417">
    <property type="entry name" value="P-loop_NTPase"/>
</dbReference>
<dbReference type="Proteomes" id="UP001501295">
    <property type="component" value="Unassembled WGS sequence"/>
</dbReference>
<comment type="caution">
    <text evidence="1">The sequence shown here is derived from an EMBL/GenBank/DDBJ whole genome shotgun (WGS) entry which is preliminary data.</text>
</comment>
<name>A0ABP8VW38_9MICO</name>